<feature type="compositionally biased region" description="Polar residues" evidence="1">
    <location>
        <begin position="41"/>
        <end position="58"/>
    </location>
</feature>
<gene>
    <name evidence="3" type="ORF">NCTC11391_00333</name>
</gene>
<evidence type="ECO:0000256" key="1">
    <source>
        <dbReference type="SAM" id="MobiDB-lite"/>
    </source>
</evidence>
<organism evidence="3 4">
    <name type="scientific">Streptococcus downei MFe28</name>
    <dbReference type="NCBI Taxonomy" id="764290"/>
    <lineage>
        <taxon>Bacteria</taxon>
        <taxon>Bacillati</taxon>
        <taxon>Bacillota</taxon>
        <taxon>Bacilli</taxon>
        <taxon>Lactobacillales</taxon>
        <taxon>Streptococcaceae</taxon>
        <taxon>Streptococcus</taxon>
    </lineage>
</organism>
<dbReference type="PROSITE" id="PS51257">
    <property type="entry name" value="PROKAR_LIPOPROTEIN"/>
    <property type="match status" value="1"/>
</dbReference>
<dbReference type="AlphaFoldDB" id="A0A380JBW1"/>
<feature type="signal peptide" evidence="2">
    <location>
        <begin position="1"/>
        <end position="22"/>
    </location>
</feature>
<proteinExistence type="predicted"/>
<feature type="region of interest" description="Disordered" evidence="1">
    <location>
        <begin position="28"/>
        <end position="58"/>
    </location>
</feature>
<reference evidence="3 4" key="1">
    <citation type="submission" date="2018-06" db="EMBL/GenBank/DDBJ databases">
        <authorList>
            <consortium name="Pathogen Informatics"/>
            <person name="Doyle S."/>
        </authorList>
    </citation>
    <scope>NUCLEOTIDE SEQUENCE [LARGE SCALE GENOMIC DNA]</scope>
    <source>
        <strain evidence="4">NCTC 11391</strain>
    </source>
</reference>
<dbReference type="Proteomes" id="UP000254082">
    <property type="component" value="Unassembled WGS sequence"/>
</dbReference>
<evidence type="ECO:0008006" key="5">
    <source>
        <dbReference type="Google" id="ProtNLM"/>
    </source>
</evidence>
<keyword evidence="4" id="KW-1185">Reference proteome</keyword>
<evidence type="ECO:0000313" key="3">
    <source>
        <dbReference type="EMBL" id="SUN35353.1"/>
    </source>
</evidence>
<protein>
    <recommendedName>
        <fullName evidence="5">Lipoprotein</fullName>
    </recommendedName>
</protein>
<accession>A0A380JBW1</accession>
<evidence type="ECO:0000256" key="2">
    <source>
        <dbReference type="SAM" id="SignalP"/>
    </source>
</evidence>
<sequence length="58" mass="6054">MKKLQKISSLLMLALTSLLLLGACQKNSSKSKTDHSASSSQTKQGQNSTQGQAGSQSS</sequence>
<evidence type="ECO:0000313" key="4">
    <source>
        <dbReference type="Proteomes" id="UP000254082"/>
    </source>
</evidence>
<dbReference type="EMBL" id="UHFA01000002">
    <property type="protein sequence ID" value="SUN35353.1"/>
    <property type="molecule type" value="Genomic_DNA"/>
</dbReference>
<keyword evidence="2" id="KW-0732">Signal</keyword>
<name>A0A380JBW1_STRDO</name>
<feature type="chain" id="PRO_5039399430" description="Lipoprotein" evidence="2">
    <location>
        <begin position="23"/>
        <end position="58"/>
    </location>
</feature>